<name>A0A5J9UFF8_9POAL</name>
<protein>
    <recommendedName>
        <fullName evidence="3">FBD domain-containing protein</fullName>
    </recommendedName>
</protein>
<evidence type="ECO:0008006" key="3">
    <source>
        <dbReference type="Google" id="ProtNLM"/>
    </source>
</evidence>
<dbReference type="OrthoDB" id="673865at2759"/>
<evidence type="ECO:0000313" key="2">
    <source>
        <dbReference type="Proteomes" id="UP000324897"/>
    </source>
</evidence>
<reference evidence="1 2" key="1">
    <citation type="journal article" date="2019" name="Sci. Rep.">
        <title>A high-quality genome of Eragrostis curvula grass provides insights into Poaceae evolution and supports new strategies to enhance forage quality.</title>
        <authorList>
            <person name="Carballo J."/>
            <person name="Santos B.A.C.M."/>
            <person name="Zappacosta D."/>
            <person name="Garbus I."/>
            <person name="Selva J.P."/>
            <person name="Gallo C.A."/>
            <person name="Diaz A."/>
            <person name="Albertini E."/>
            <person name="Caccamo M."/>
            <person name="Echenique V."/>
        </authorList>
    </citation>
    <scope>NUCLEOTIDE SEQUENCE [LARGE SCALE GENOMIC DNA]</scope>
    <source>
        <strain evidence="2">cv. Victoria</strain>
        <tissue evidence="1">Leaf</tissue>
    </source>
</reference>
<proteinExistence type="predicted"/>
<accession>A0A5J9UFF8</accession>
<gene>
    <name evidence="1" type="ORF">EJB05_32183</name>
</gene>
<dbReference type="AlphaFoldDB" id="A0A5J9UFF8"/>
<sequence>MWTQLSYDVSVDIDMTNIEELQLLMASLGCDDLEAVSSFLELYLYPTTILDRLFIRLPGDAAEASGAAAAPADEAQQRRISSYDDNNDLVLDHLRLIKAVNFRGTWCELVLISFLLKKAPAVEQLVLVAVEEEHGASGDELLKIIRGKVSAMQKASPDVRVTVCHPSEDRSQNPAHTRFYHEE</sequence>
<dbReference type="EMBL" id="RWGY01000026">
    <property type="protein sequence ID" value="TVU22485.1"/>
    <property type="molecule type" value="Genomic_DNA"/>
</dbReference>
<keyword evidence="2" id="KW-1185">Reference proteome</keyword>
<feature type="non-terminal residue" evidence="1">
    <location>
        <position position="1"/>
    </location>
</feature>
<comment type="caution">
    <text evidence="1">The sequence shown here is derived from an EMBL/GenBank/DDBJ whole genome shotgun (WGS) entry which is preliminary data.</text>
</comment>
<dbReference type="Gramene" id="TVU22485">
    <property type="protein sequence ID" value="TVU22485"/>
    <property type="gene ID" value="EJB05_32183"/>
</dbReference>
<organism evidence="1 2">
    <name type="scientific">Eragrostis curvula</name>
    <name type="common">weeping love grass</name>
    <dbReference type="NCBI Taxonomy" id="38414"/>
    <lineage>
        <taxon>Eukaryota</taxon>
        <taxon>Viridiplantae</taxon>
        <taxon>Streptophyta</taxon>
        <taxon>Embryophyta</taxon>
        <taxon>Tracheophyta</taxon>
        <taxon>Spermatophyta</taxon>
        <taxon>Magnoliopsida</taxon>
        <taxon>Liliopsida</taxon>
        <taxon>Poales</taxon>
        <taxon>Poaceae</taxon>
        <taxon>PACMAD clade</taxon>
        <taxon>Chloridoideae</taxon>
        <taxon>Eragrostideae</taxon>
        <taxon>Eragrostidinae</taxon>
        <taxon>Eragrostis</taxon>
    </lineage>
</organism>
<evidence type="ECO:0000313" key="1">
    <source>
        <dbReference type="EMBL" id="TVU22485.1"/>
    </source>
</evidence>
<dbReference type="Proteomes" id="UP000324897">
    <property type="component" value="Unassembled WGS sequence"/>
</dbReference>